<dbReference type="AlphaFoldDB" id="A0A381P8X9"/>
<dbReference type="PANTHER" id="PTHR44068:SF11">
    <property type="entry name" value="GERANYL DIPHOSPHATE 2-C-METHYLTRANSFERASE"/>
    <property type="match status" value="1"/>
</dbReference>
<evidence type="ECO:0000259" key="2">
    <source>
        <dbReference type="Pfam" id="PF13649"/>
    </source>
</evidence>
<evidence type="ECO:0000256" key="1">
    <source>
        <dbReference type="SAM" id="MobiDB-lite"/>
    </source>
</evidence>
<name>A0A381P8X9_9ZZZZ</name>
<proteinExistence type="predicted"/>
<dbReference type="InterPro" id="IPR041698">
    <property type="entry name" value="Methyltransf_25"/>
</dbReference>
<dbReference type="CDD" id="cd02440">
    <property type="entry name" value="AdoMet_MTases"/>
    <property type="match status" value="1"/>
</dbReference>
<dbReference type="Gene3D" id="3.40.50.150">
    <property type="entry name" value="Vaccinia Virus protein VP39"/>
    <property type="match status" value="1"/>
</dbReference>
<protein>
    <recommendedName>
        <fullName evidence="2">Methyltransferase domain-containing protein</fullName>
    </recommendedName>
</protein>
<dbReference type="InterPro" id="IPR029063">
    <property type="entry name" value="SAM-dependent_MTases_sf"/>
</dbReference>
<sequence>MPVDTHGGARADVEIPSMLDLVHLSHRSLFPPGGIDICRQIALLTSMKKGDEVLVIPSGLGVTLEHFVREYAVVGSGVEDDPILLERAQERLRVIGMLERVHVQAGQMNGLPFRDGIFDAVIAEVGLTPRVSAESAVSEMVRVLKPGASLVLVQPVWKAPVDSVRREVLSQHLGCRLLMVVEWKRLLRDAGVEGLHTEDWSDEETAFRPQITKPFPDFSELFTFPEKLAILRRARQRWGWLAVGRALARVRQVHKLLTQERVLGLDLVMGLKRVETASEGVPAEPARDVEAPAESAPEEEAGQVTGLPLFGDKGEGKR</sequence>
<feature type="domain" description="Methyltransferase" evidence="2">
    <location>
        <begin position="53"/>
        <end position="147"/>
    </location>
</feature>
<dbReference type="SUPFAM" id="SSF53335">
    <property type="entry name" value="S-adenosyl-L-methionine-dependent methyltransferases"/>
    <property type="match status" value="1"/>
</dbReference>
<dbReference type="InterPro" id="IPR050447">
    <property type="entry name" value="Erg6_SMT_methyltransf"/>
</dbReference>
<accession>A0A381P8X9</accession>
<organism evidence="3">
    <name type="scientific">marine metagenome</name>
    <dbReference type="NCBI Taxonomy" id="408172"/>
    <lineage>
        <taxon>unclassified sequences</taxon>
        <taxon>metagenomes</taxon>
        <taxon>ecological metagenomes</taxon>
    </lineage>
</organism>
<dbReference type="EMBL" id="UINC01000907">
    <property type="protein sequence ID" value="SUZ63074.1"/>
    <property type="molecule type" value="Genomic_DNA"/>
</dbReference>
<evidence type="ECO:0000313" key="3">
    <source>
        <dbReference type="EMBL" id="SUZ63074.1"/>
    </source>
</evidence>
<gene>
    <name evidence="3" type="ORF">METZ01_LOCUS15928</name>
</gene>
<feature type="region of interest" description="Disordered" evidence="1">
    <location>
        <begin position="279"/>
        <end position="318"/>
    </location>
</feature>
<reference evidence="3" key="1">
    <citation type="submission" date="2018-05" db="EMBL/GenBank/DDBJ databases">
        <authorList>
            <person name="Lanie J.A."/>
            <person name="Ng W.-L."/>
            <person name="Kazmierczak K.M."/>
            <person name="Andrzejewski T.M."/>
            <person name="Davidsen T.M."/>
            <person name="Wayne K.J."/>
            <person name="Tettelin H."/>
            <person name="Glass J.I."/>
            <person name="Rusch D."/>
            <person name="Podicherti R."/>
            <person name="Tsui H.-C.T."/>
            <person name="Winkler M.E."/>
        </authorList>
    </citation>
    <scope>NUCLEOTIDE SEQUENCE</scope>
</reference>
<dbReference type="Pfam" id="PF13649">
    <property type="entry name" value="Methyltransf_25"/>
    <property type="match status" value="1"/>
</dbReference>
<dbReference type="PANTHER" id="PTHR44068">
    <property type="entry name" value="ZGC:194242"/>
    <property type="match status" value="1"/>
</dbReference>